<dbReference type="AlphaFoldDB" id="A0A934TR02"/>
<accession>A0A934TR02</accession>
<dbReference type="InterPro" id="IPR002104">
    <property type="entry name" value="Integrase_catalytic"/>
</dbReference>
<feature type="domain" description="Tyr recombinase" evidence="5">
    <location>
        <begin position="407"/>
        <end position="617"/>
    </location>
</feature>
<reference evidence="6" key="2">
    <citation type="submission" date="2021-01" db="EMBL/GenBank/DDBJ databases">
        <authorList>
            <person name="Kang M."/>
        </authorList>
    </citation>
    <scope>NUCLEOTIDE SEQUENCE</scope>
    <source>
        <strain evidence="6">KACC 17527</strain>
    </source>
</reference>
<dbReference type="PANTHER" id="PTHR30349:SF41">
    <property type="entry name" value="INTEGRASE_RECOMBINASE PROTEIN MJ0367-RELATED"/>
    <property type="match status" value="1"/>
</dbReference>
<dbReference type="Proteomes" id="UP000630528">
    <property type="component" value="Unassembled WGS sequence"/>
</dbReference>
<protein>
    <submittedName>
        <fullName evidence="6">Site-specific integrase</fullName>
    </submittedName>
</protein>
<sequence length="659" mass="74280">MQNLERRPSGVYVARLTVPARLRPVVGASVFIASTRTRSLEMAKLLAGELIAGWRRQLFELDRLSLLRCSMSEDSILKIADGHPLLLAGGHVPLDQAAAVVGLAAHDLLRQAAEGRLSLYCRLDGEPGYRAPFSSFEPDDPELGTVIVPGPHNRPREARLHRAFGVHRVPQDDLDAVAGTLLKGEAARIVVFEVLTAAVGRLAFVPEKTYALSEQRVEVSAAELDALRRTMAEAIEPRALDAARRKARDDQPLDTSTRSTSLPLTVAVEEYCRLSLPQKLSSPKEIARIRTGLLLLAEFEGDMAIGKVSADTLRHFRDTHVAQMPARENQVRQQYKTDSMTASTRAIRGTEWPLMSPAERDMRMKWICRMFRWLHTQKWIADDPSTGLRGESVLTKAERKLQSFAQKDREEFTKEEIGQIFTARVYQVDSWKPTRGGTFRTFQPFHYWLPLLGYFTGARIGELCQLHLDDVRSEDSVSFLDINEATADKSLKNAWSARRVPLHSRLRELGFIEWCEALRQQGFRRVFPELAWNPTNRYAKEPIRAMSQLFEKLGMPRDGTKVFHSFRHGVNNHLQKRSSMPDIMRKRMMGHEPGEGVNERHYLSDPRPSEMLVHVTDLGAALPQLAAFDVQVGLVAVRDALRRKNSGRGAQEAIGPDKK</sequence>
<evidence type="ECO:0000256" key="4">
    <source>
        <dbReference type="ARBA" id="ARBA00023172"/>
    </source>
</evidence>
<dbReference type="InterPro" id="IPR011010">
    <property type="entry name" value="DNA_brk_join_enz"/>
</dbReference>
<evidence type="ECO:0000313" key="7">
    <source>
        <dbReference type="Proteomes" id="UP000630528"/>
    </source>
</evidence>
<comment type="similarity">
    <text evidence="1">Belongs to the 'phage' integrase family.</text>
</comment>
<reference evidence="6" key="1">
    <citation type="journal article" date="2012" name="J. Microbiol. Biotechnol.">
        <title>Ramlibacter ginsenosidimutans sp. nov., with ginsenoside-converting activity.</title>
        <authorList>
            <person name="Wang L."/>
            <person name="An D.S."/>
            <person name="Kim S.G."/>
            <person name="Jin F.X."/>
            <person name="Kim S.C."/>
            <person name="Lee S.T."/>
            <person name="Im W.T."/>
        </authorList>
    </citation>
    <scope>NUCLEOTIDE SEQUENCE</scope>
    <source>
        <strain evidence="6">KACC 17527</strain>
    </source>
</reference>
<evidence type="ECO:0000259" key="5">
    <source>
        <dbReference type="PROSITE" id="PS51898"/>
    </source>
</evidence>
<dbReference type="InterPro" id="IPR050090">
    <property type="entry name" value="Tyrosine_recombinase_XerCD"/>
</dbReference>
<dbReference type="Pfam" id="PF20172">
    <property type="entry name" value="DUF6538"/>
    <property type="match status" value="1"/>
</dbReference>
<dbReference type="CDD" id="cd01184">
    <property type="entry name" value="INT_C_like_1"/>
    <property type="match status" value="1"/>
</dbReference>
<keyword evidence="4" id="KW-0233">DNA recombination</keyword>
<dbReference type="InterPro" id="IPR013762">
    <property type="entry name" value="Integrase-like_cat_sf"/>
</dbReference>
<dbReference type="Pfam" id="PF00589">
    <property type="entry name" value="Phage_integrase"/>
    <property type="match status" value="1"/>
</dbReference>
<dbReference type="RefSeq" id="WP_201167913.1">
    <property type="nucleotide sequence ID" value="NZ_JAEPWM010000002.1"/>
</dbReference>
<gene>
    <name evidence="6" type="ORF">JJB11_07570</name>
</gene>
<organism evidence="6 7">
    <name type="scientific">Ramlibacter ginsenosidimutans</name>
    <dbReference type="NCBI Taxonomy" id="502333"/>
    <lineage>
        <taxon>Bacteria</taxon>
        <taxon>Pseudomonadati</taxon>
        <taxon>Pseudomonadota</taxon>
        <taxon>Betaproteobacteria</taxon>
        <taxon>Burkholderiales</taxon>
        <taxon>Comamonadaceae</taxon>
        <taxon>Ramlibacter</taxon>
    </lineage>
</organism>
<keyword evidence="3" id="KW-0238">DNA-binding</keyword>
<evidence type="ECO:0000313" key="6">
    <source>
        <dbReference type="EMBL" id="MBK6005951.1"/>
    </source>
</evidence>
<dbReference type="PROSITE" id="PS51898">
    <property type="entry name" value="TYR_RECOMBINASE"/>
    <property type="match status" value="1"/>
</dbReference>
<evidence type="ECO:0000256" key="2">
    <source>
        <dbReference type="ARBA" id="ARBA00022908"/>
    </source>
</evidence>
<dbReference type="InterPro" id="IPR046668">
    <property type="entry name" value="DUF6538"/>
</dbReference>
<dbReference type="GO" id="GO:0006310">
    <property type="term" value="P:DNA recombination"/>
    <property type="evidence" value="ECO:0007669"/>
    <property type="project" value="UniProtKB-KW"/>
</dbReference>
<keyword evidence="7" id="KW-1185">Reference proteome</keyword>
<evidence type="ECO:0000256" key="1">
    <source>
        <dbReference type="ARBA" id="ARBA00008857"/>
    </source>
</evidence>
<dbReference type="GO" id="GO:0003677">
    <property type="term" value="F:DNA binding"/>
    <property type="evidence" value="ECO:0007669"/>
    <property type="project" value="UniProtKB-KW"/>
</dbReference>
<evidence type="ECO:0000256" key="3">
    <source>
        <dbReference type="ARBA" id="ARBA00023125"/>
    </source>
</evidence>
<proteinExistence type="inferred from homology"/>
<dbReference type="Gene3D" id="1.10.443.10">
    <property type="entry name" value="Intergrase catalytic core"/>
    <property type="match status" value="1"/>
</dbReference>
<dbReference type="EMBL" id="JAEPWM010000002">
    <property type="protein sequence ID" value="MBK6005951.1"/>
    <property type="molecule type" value="Genomic_DNA"/>
</dbReference>
<keyword evidence="2" id="KW-0229">DNA integration</keyword>
<name>A0A934TR02_9BURK</name>
<dbReference type="SUPFAM" id="SSF56349">
    <property type="entry name" value="DNA breaking-rejoining enzymes"/>
    <property type="match status" value="1"/>
</dbReference>
<comment type="caution">
    <text evidence="6">The sequence shown here is derived from an EMBL/GenBank/DDBJ whole genome shotgun (WGS) entry which is preliminary data.</text>
</comment>
<dbReference type="PANTHER" id="PTHR30349">
    <property type="entry name" value="PHAGE INTEGRASE-RELATED"/>
    <property type="match status" value="1"/>
</dbReference>
<dbReference type="GO" id="GO:0015074">
    <property type="term" value="P:DNA integration"/>
    <property type="evidence" value="ECO:0007669"/>
    <property type="project" value="UniProtKB-KW"/>
</dbReference>